<sequence length="128" mass="14630">MEHIQLGHGDEEIKWPFNSGSATNSYIYWSLVSFRIVSAGSSVYVILSSCHFLEQTNAFNLSEILDQVCSGYLTINPLPLYPPLRIFFQHVCWSQVSSYPCAFFFFFFLELYNDDMNSIAEGGFRVGL</sequence>
<dbReference type="EMBL" id="JAAARO010000008">
    <property type="protein sequence ID" value="KAF5743550.1"/>
    <property type="molecule type" value="Genomic_DNA"/>
</dbReference>
<name>A0A7J7DB21_TRIWF</name>
<evidence type="ECO:0000313" key="1">
    <source>
        <dbReference type="EMBL" id="KAF5743550.1"/>
    </source>
</evidence>
<reference evidence="1 2" key="1">
    <citation type="journal article" date="2020" name="Nat. Commun.">
        <title>Genome of Tripterygium wilfordii and identification of cytochrome P450 involved in triptolide biosynthesis.</title>
        <authorList>
            <person name="Tu L."/>
            <person name="Su P."/>
            <person name="Zhang Z."/>
            <person name="Gao L."/>
            <person name="Wang J."/>
            <person name="Hu T."/>
            <person name="Zhou J."/>
            <person name="Zhang Y."/>
            <person name="Zhao Y."/>
            <person name="Liu Y."/>
            <person name="Song Y."/>
            <person name="Tong Y."/>
            <person name="Lu Y."/>
            <person name="Yang J."/>
            <person name="Xu C."/>
            <person name="Jia M."/>
            <person name="Peters R.J."/>
            <person name="Huang L."/>
            <person name="Gao W."/>
        </authorList>
    </citation>
    <scope>NUCLEOTIDE SEQUENCE [LARGE SCALE GENOMIC DNA]</scope>
    <source>
        <strain evidence="2">cv. XIE 37</strain>
        <tissue evidence="1">Leaf</tissue>
    </source>
</reference>
<accession>A0A7J7DB21</accession>
<protein>
    <submittedName>
        <fullName evidence="1">Uncharacterized protein</fullName>
    </submittedName>
</protein>
<organism evidence="1 2">
    <name type="scientific">Tripterygium wilfordii</name>
    <name type="common">Thunder God vine</name>
    <dbReference type="NCBI Taxonomy" id="458696"/>
    <lineage>
        <taxon>Eukaryota</taxon>
        <taxon>Viridiplantae</taxon>
        <taxon>Streptophyta</taxon>
        <taxon>Embryophyta</taxon>
        <taxon>Tracheophyta</taxon>
        <taxon>Spermatophyta</taxon>
        <taxon>Magnoliopsida</taxon>
        <taxon>eudicotyledons</taxon>
        <taxon>Gunneridae</taxon>
        <taxon>Pentapetalae</taxon>
        <taxon>rosids</taxon>
        <taxon>fabids</taxon>
        <taxon>Celastrales</taxon>
        <taxon>Celastraceae</taxon>
        <taxon>Tripterygium</taxon>
    </lineage>
</organism>
<dbReference type="InParanoid" id="A0A7J7DB21"/>
<keyword evidence="2" id="KW-1185">Reference proteome</keyword>
<comment type="caution">
    <text evidence="1">The sequence shown here is derived from an EMBL/GenBank/DDBJ whole genome shotgun (WGS) entry which is preliminary data.</text>
</comment>
<gene>
    <name evidence="1" type="ORF">HS088_TW08G00134</name>
</gene>
<evidence type="ECO:0000313" key="2">
    <source>
        <dbReference type="Proteomes" id="UP000593562"/>
    </source>
</evidence>
<dbReference type="Proteomes" id="UP000593562">
    <property type="component" value="Unassembled WGS sequence"/>
</dbReference>
<dbReference type="AlphaFoldDB" id="A0A7J7DB21"/>
<proteinExistence type="predicted"/>